<gene>
    <name evidence="1" type="ORF">Sradi_3961600</name>
</gene>
<dbReference type="AlphaFoldDB" id="A0AAW2PGY5"/>
<name>A0AAW2PGY5_SESRA</name>
<comment type="caution">
    <text evidence="1">The sequence shown here is derived from an EMBL/GenBank/DDBJ whole genome shotgun (WGS) entry which is preliminary data.</text>
</comment>
<sequence length="57" mass="6284">MELDHLILWVRHLIAASQAMELTAPILDVEIREAVFGVGNEKSPGPDGYTAKFYKAA</sequence>
<reference evidence="1" key="1">
    <citation type="submission" date="2020-06" db="EMBL/GenBank/DDBJ databases">
        <authorList>
            <person name="Li T."/>
            <person name="Hu X."/>
            <person name="Zhang T."/>
            <person name="Song X."/>
            <person name="Zhang H."/>
            <person name="Dai N."/>
            <person name="Sheng W."/>
            <person name="Hou X."/>
            <person name="Wei L."/>
        </authorList>
    </citation>
    <scope>NUCLEOTIDE SEQUENCE</scope>
    <source>
        <strain evidence="1">G02</strain>
        <tissue evidence="1">Leaf</tissue>
    </source>
</reference>
<reference evidence="1" key="2">
    <citation type="journal article" date="2024" name="Plant">
        <title>Genomic evolution and insights into agronomic trait innovations of Sesamum species.</title>
        <authorList>
            <person name="Miao H."/>
            <person name="Wang L."/>
            <person name="Qu L."/>
            <person name="Liu H."/>
            <person name="Sun Y."/>
            <person name="Le M."/>
            <person name="Wang Q."/>
            <person name="Wei S."/>
            <person name="Zheng Y."/>
            <person name="Lin W."/>
            <person name="Duan Y."/>
            <person name="Cao H."/>
            <person name="Xiong S."/>
            <person name="Wang X."/>
            <person name="Wei L."/>
            <person name="Li C."/>
            <person name="Ma Q."/>
            <person name="Ju M."/>
            <person name="Zhao R."/>
            <person name="Li G."/>
            <person name="Mu C."/>
            <person name="Tian Q."/>
            <person name="Mei H."/>
            <person name="Zhang T."/>
            <person name="Gao T."/>
            <person name="Zhang H."/>
        </authorList>
    </citation>
    <scope>NUCLEOTIDE SEQUENCE</scope>
    <source>
        <strain evidence="1">G02</strain>
    </source>
</reference>
<protein>
    <submittedName>
        <fullName evidence="1">Uncharacterized protein</fullName>
    </submittedName>
</protein>
<dbReference type="EMBL" id="JACGWJ010000017">
    <property type="protein sequence ID" value="KAL0355147.1"/>
    <property type="molecule type" value="Genomic_DNA"/>
</dbReference>
<organism evidence="1">
    <name type="scientific">Sesamum radiatum</name>
    <name type="common">Black benniseed</name>
    <dbReference type="NCBI Taxonomy" id="300843"/>
    <lineage>
        <taxon>Eukaryota</taxon>
        <taxon>Viridiplantae</taxon>
        <taxon>Streptophyta</taxon>
        <taxon>Embryophyta</taxon>
        <taxon>Tracheophyta</taxon>
        <taxon>Spermatophyta</taxon>
        <taxon>Magnoliopsida</taxon>
        <taxon>eudicotyledons</taxon>
        <taxon>Gunneridae</taxon>
        <taxon>Pentapetalae</taxon>
        <taxon>asterids</taxon>
        <taxon>lamiids</taxon>
        <taxon>Lamiales</taxon>
        <taxon>Pedaliaceae</taxon>
        <taxon>Sesamum</taxon>
    </lineage>
</organism>
<evidence type="ECO:0000313" key="1">
    <source>
        <dbReference type="EMBL" id="KAL0355147.1"/>
    </source>
</evidence>
<proteinExistence type="predicted"/>
<accession>A0AAW2PGY5</accession>